<evidence type="ECO:0000313" key="2">
    <source>
        <dbReference type="EMBL" id="ORZ40040.1"/>
    </source>
</evidence>
<dbReference type="AlphaFoldDB" id="A0A1Y2HZM7"/>
<name>A0A1Y2HZM7_9FUNG</name>
<keyword evidence="3" id="KW-1185">Reference proteome</keyword>
<feature type="region of interest" description="Disordered" evidence="1">
    <location>
        <begin position="1"/>
        <end position="49"/>
    </location>
</feature>
<evidence type="ECO:0000313" key="3">
    <source>
        <dbReference type="Proteomes" id="UP000193411"/>
    </source>
</evidence>
<feature type="region of interest" description="Disordered" evidence="1">
    <location>
        <begin position="195"/>
        <end position="223"/>
    </location>
</feature>
<dbReference type="Proteomes" id="UP000193411">
    <property type="component" value="Unassembled WGS sequence"/>
</dbReference>
<protein>
    <submittedName>
        <fullName evidence="2">Uncharacterized protein</fullName>
    </submittedName>
</protein>
<feature type="region of interest" description="Disordered" evidence="1">
    <location>
        <begin position="87"/>
        <end position="115"/>
    </location>
</feature>
<organism evidence="2 3">
    <name type="scientific">Catenaria anguillulae PL171</name>
    <dbReference type="NCBI Taxonomy" id="765915"/>
    <lineage>
        <taxon>Eukaryota</taxon>
        <taxon>Fungi</taxon>
        <taxon>Fungi incertae sedis</taxon>
        <taxon>Blastocladiomycota</taxon>
        <taxon>Blastocladiomycetes</taxon>
        <taxon>Blastocladiales</taxon>
        <taxon>Catenariaceae</taxon>
        <taxon>Catenaria</taxon>
    </lineage>
</organism>
<feature type="compositionally biased region" description="Polar residues" evidence="1">
    <location>
        <begin position="23"/>
        <end position="35"/>
    </location>
</feature>
<sequence>MPRTRSLPSSSKSSTPARPLTSKLPSTKFAPTTGCTAMRRSIKNGSKTLSRQRTSSVCASCGSIPRTPRCKSTCEMRRWLSRTCRGRGGEELKGMGSESAPASSGAAQEDAMDVDGKARGGGDDGDFVMIETGTAILCDGTSQDSVANLKRACDTGPMAHEAFEEAVANTEFAEDPSALVDHSYADFDLLQLEHDPDKVDDGSEAGGQADGDSSTTADGDVDGDANADACAGDVFGGDTKATDSTGGEGKGIAHVTSFSTSGTCTKSRCCSRT</sequence>
<feature type="compositionally biased region" description="Low complexity" evidence="1">
    <location>
        <begin position="94"/>
        <end position="107"/>
    </location>
</feature>
<reference evidence="2 3" key="1">
    <citation type="submission" date="2016-07" db="EMBL/GenBank/DDBJ databases">
        <title>Pervasive Adenine N6-methylation of Active Genes in Fungi.</title>
        <authorList>
            <consortium name="DOE Joint Genome Institute"/>
            <person name="Mondo S.J."/>
            <person name="Dannebaum R.O."/>
            <person name="Kuo R.C."/>
            <person name="Labutti K."/>
            <person name="Haridas S."/>
            <person name="Kuo A."/>
            <person name="Salamov A."/>
            <person name="Ahrendt S.R."/>
            <person name="Lipzen A."/>
            <person name="Sullivan W."/>
            <person name="Andreopoulos W.B."/>
            <person name="Clum A."/>
            <person name="Lindquist E."/>
            <person name="Daum C."/>
            <person name="Ramamoorthy G.K."/>
            <person name="Gryganskyi A."/>
            <person name="Culley D."/>
            <person name="Magnuson J.K."/>
            <person name="James T.Y."/>
            <person name="O'Malley M.A."/>
            <person name="Stajich J.E."/>
            <person name="Spatafora J.W."/>
            <person name="Visel A."/>
            <person name="Grigoriev I.V."/>
        </authorList>
    </citation>
    <scope>NUCLEOTIDE SEQUENCE [LARGE SCALE GENOMIC DNA]</scope>
    <source>
        <strain evidence="2 3">PL171</strain>
    </source>
</reference>
<proteinExistence type="predicted"/>
<evidence type="ECO:0000256" key="1">
    <source>
        <dbReference type="SAM" id="MobiDB-lite"/>
    </source>
</evidence>
<feature type="compositionally biased region" description="Low complexity" evidence="1">
    <location>
        <begin position="1"/>
        <end position="20"/>
    </location>
</feature>
<comment type="caution">
    <text evidence="2">The sequence shown here is derived from an EMBL/GenBank/DDBJ whole genome shotgun (WGS) entry which is preliminary data.</text>
</comment>
<dbReference type="EMBL" id="MCFL01000004">
    <property type="protein sequence ID" value="ORZ40040.1"/>
    <property type="molecule type" value="Genomic_DNA"/>
</dbReference>
<gene>
    <name evidence="2" type="ORF">BCR44DRAFT_210902</name>
</gene>
<accession>A0A1Y2HZM7</accession>